<keyword evidence="3" id="KW-0808">Transferase</keyword>
<name>X1C676_9ZZZZ</name>
<dbReference type="SMART" id="SM01207">
    <property type="entry name" value="G3P_acyltransf"/>
    <property type="match status" value="1"/>
</dbReference>
<keyword evidence="2" id="KW-0444">Lipid biosynthesis</keyword>
<evidence type="ECO:0000256" key="8">
    <source>
        <dbReference type="ARBA" id="ARBA00023209"/>
    </source>
</evidence>
<evidence type="ECO:0008006" key="12">
    <source>
        <dbReference type="Google" id="ProtNLM"/>
    </source>
</evidence>
<evidence type="ECO:0000256" key="4">
    <source>
        <dbReference type="ARBA" id="ARBA00022692"/>
    </source>
</evidence>
<evidence type="ECO:0000256" key="7">
    <source>
        <dbReference type="ARBA" id="ARBA00023136"/>
    </source>
</evidence>
<comment type="caution">
    <text evidence="11">The sequence shown here is derived from an EMBL/GenBank/DDBJ whole genome shotgun (WGS) entry which is preliminary data.</text>
</comment>
<evidence type="ECO:0000256" key="6">
    <source>
        <dbReference type="ARBA" id="ARBA00023098"/>
    </source>
</evidence>
<feature type="transmembrane region" description="Helical" evidence="10">
    <location>
        <begin position="6"/>
        <end position="24"/>
    </location>
</feature>
<evidence type="ECO:0000256" key="10">
    <source>
        <dbReference type="SAM" id="Phobius"/>
    </source>
</evidence>
<keyword evidence="1" id="KW-1003">Cell membrane</keyword>
<gene>
    <name evidence="11" type="ORF">S01H4_27006</name>
</gene>
<dbReference type="GO" id="GO:0005886">
    <property type="term" value="C:plasma membrane"/>
    <property type="evidence" value="ECO:0007669"/>
    <property type="project" value="InterPro"/>
</dbReference>
<dbReference type="AlphaFoldDB" id="X1C676"/>
<evidence type="ECO:0000256" key="1">
    <source>
        <dbReference type="ARBA" id="ARBA00022475"/>
    </source>
</evidence>
<dbReference type="PANTHER" id="PTHR30309:SF0">
    <property type="entry name" value="GLYCEROL-3-PHOSPHATE ACYLTRANSFERASE-RELATED"/>
    <property type="match status" value="1"/>
</dbReference>
<reference evidence="11" key="1">
    <citation type="journal article" date="2014" name="Front. Microbiol.">
        <title>High frequency of phylogenetically diverse reductive dehalogenase-homologous genes in deep subseafloor sedimentary metagenomes.</title>
        <authorList>
            <person name="Kawai M."/>
            <person name="Futagami T."/>
            <person name="Toyoda A."/>
            <person name="Takaki Y."/>
            <person name="Nishi S."/>
            <person name="Hori S."/>
            <person name="Arai W."/>
            <person name="Tsubouchi T."/>
            <person name="Morono Y."/>
            <person name="Uchiyama I."/>
            <person name="Ito T."/>
            <person name="Fujiyama A."/>
            <person name="Inagaki F."/>
            <person name="Takami H."/>
        </authorList>
    </citation>
    <scope>NUCLEOTIDE SEQUENCE</scope>
    <source>
        <strain evidence="11">Expedition CK06-06</strain>
    </source>
</reference>
<keyword evidence="5 10" id="KW-1133">Transmembrane helix</keyword>
<proteinExistence type="predicted"/>
<evidence type="ECO:0000313" key="11">
    <source>
        <dbReference type="EMBL" id="GAG88827.1"/>
    </source>
</evidence>
<sequence>MILNTIIAVVIGYLLGSIPFAYIAGRLKRGVDVRQVGGGSVGALNVMREVGVAAGFAVLAADVAKGLVAVFVARWLGLPLIWVLVVGF</sequence>
<evidence type="ECO:0000256" key="2">
    <source>
        <dbReference type="ARBA" id="ARBA00022516"/>
    </source>
</evidence>
<feature type="transmembrane region" description="Helical" evidence="10">
    <location>
        <begin position="67"/>
        <end position="87"/>
    </location>
</feature>
<keyword evidence="7 10" id="KW-0472">Membrane</keyword>
<keyword evidence="6" id="KW-0443">Lipid metabolism</keyword>
<dbReference type="EMBL" id="BART01013113">
    <property type="protein sequence ID" value="GAG88827.1"/>
    <property type="molecule type" value="Genomic_DNA"/>
</dbReference>
<dbReference type="GO" id="GO:0008654">
    <property type="term" value="P:phospholipid biosynthetic process"/>
    <property type="evidence" value="ECO:0007669"/>
    <property type="project" value="UniProtKB-KW"/>
</dbReference>
<dbReference type="InterPro" id="IPR003811">
    <property type="entry name" value="G3P_acylTferase_PlsY"/>
</dbReference>
<dbReference type="GO" id="GO:0043772">
    <property type="term" value="F:acyl-phosphate glycerol-3-phosphate acyltransferase activity"/>
    <property type="evidence" value="ECO:0007669"/>
    <property type="project" value="InterPro"/>
</dbReference>
<keyword evidence="8" id="KW-0594">Phospholipid biosynthesis</keyword>
<evidence type="ECO:0000256" key="9">
    <source>
        <dbReference type="ARBA" id="ARBA00023264"/>
    </source>
</evidence>
<evidence type="ECO:0000256" key="5">
    <source>
        <dbReference type="ARBA" id="ARBA00022989"/>
    </source>
</evidence>
<dbReference type="PANTHER" id="PTHR30309">
    <property type="entry name" value="INNER MEMBRANE PROTEIN YGIH"/>
    <property type="match status" value="1"/>
</dbReference>
<protein>
    <recommendedName>
        <fullName evidence="12">Glycerol-3-phosphate acyltransferase</fullName>
    </recommendedName>
</protein>
<feature type="non-terminal residue" evidence="11">
    <location>
        <position position="88"/>
    </location>
</feature>
<organism evidence="11">
    <name type="scientific">marine sediment metagenome</name>
    <dbReference type="NCBI Taxonomy" id="412755"/>
    <lineage>
        <taxon>unclassified sequences</taxon>
        <taxon>metagenomes</taxon>
        <taxon>ecological metagenomes</taxon>
    </lineage>
</organism>
<accession>X1C676</accession>
<evidence type="ECO:0000256" key="3">
    <source>
        <dbReference type="ARBA" id="ARBA00022679"/>
    </source>
</evidence>
<dbReference type="Pfam" id="PF02660">
    <property type="entry name" value="G3P_acyltransf"/>
    <property type="match status" value="1"/>
</dbReference>
<keyword evidence="9" id="KW-1208">Phospholipid metabolism</keyword>
<keyword evidence="4 10" id="KW-0812">Transmembrane</keyword>